<dbReference type="Proteomes" id="UP000655225">
    <property type="component" value="Unassembled WGS sequence"/>
</dbReference>
<dbReference type="OMA" id="IGHSGEF"/>
<keyword evidence="5" id="KW-1185">Reference proteome</keyword>
<keyword evidence="2" id="KW-0067">ATP-binding</keyword>
<dbReference type="InterPro" id="IPR011009">
    <property type="entry name" value="Kinase-like_dom_sf"/>
</dbReference>
<name>A0A834ZI54_TETSI</name>
<feature type="domain" description="Protein kinase" evidence="3">
    <location>
        <begin position="1"/>
        <end position="274"/>
    </location>
</feature>
<dbReference type="PANTHER" id="PTHR27001:SF237">
    <property type="entry name" value="OS03G0773300 PROTEIN"/>
    <property type="match status" value="1"/>
</dbReference>
<comment type="caution">
    <text evidence="4">The sequence shown here is derived from an EMBL/GenBank/DDBJ whole genome shotgun (WGS) entry which is preliminary data.</text>
</comment>
<evidence type="ECO:0000256" key="1">
    <source>
        <dbReference type="ARBA" id="ARBA00022741"/>
    </source>
</evidence>
<evidence type="ECO:0000259" key="3">
    <source>
        <dbReference type="PROSITE" id="PS50011"/>
    </source>
</evidence>
<dbReference type="OrthoDB" id="1921728at2759"/>
<dbReference type="PROSITE" id="PS50011">
    <property type="entry name" value="PROTEIN_KINASE_DOM"/>
    <property type="match status" value="1"/>
</dbReference>
<keyword evidence="1" id="KW-0547">Nucleotide-binding</keyword>
<organism evidence="4 5">
    <name type="scientific">Tetracentron sinense</name>
    <name type="common">Spur-leaf</name>
    <dbReference type="NCBI Taxonomy" id="13715"/>
    <lineage>
        <taxon>Eukaryota</taxon>
        <taxon>Viridiplantae</taxon>
        <taxon>Streptophyta</taxon>
        <taxon>Embryophyta</taxon>
        <taxon>Tracheophyta</taxon>
        <taxon>Spermatophyta</taxon>
        <taxon>Magnoliopsida</taxon>
        <taxon>Trochodendrales</taxon>
        <taxon>Trochodendraceae</taxon>
        <taxon>Tetracentron</taxon>
    </lineage>
</organism>
<gene>
    <name evidence="4" type="ORF">HHK36_006799</name>
</gene>
<dbReference type="Gene3D" id="1.10.510.10">
    <property type="entry name" value="Transferase(Phosphotransferase) domain 1"/>
    <property type="match status" value="1"/>
</dbReference>
<dbReference type="InterPro" id="IPR001245">
    <property type="entry name" value="Ser-Thr/Tyr_kinase_cat_dom"/>
</dbReference>
<dbReference type="Pfam" id="PF07714">
    <property type="entry name" value="PK_Tyr_Ser-Thr"/>
    <property type="match status" value="1"/>
</dbReference>
<dbReference type="GO" id="GO:0005524">
    <property type="term" value="F:ATP binding"/>
    <property type="evidence" value="ECO:0007669"/>
    <property type="project" value="UniProtKB-KW"/>
</dbReference>
<dbReference type="AlphaFoldDB" id="A0A834ZI54"/>
<dbReference type="GO" id="GO:0005886">
    <property type="term" value="C:plasma membrane"/>
    <property type="evidence" value="ECO:0007669"/>
    <property type="project" value="TreeGrafter"/>
</dbReference>
<dbReference type="InterPro" id="IPR000719">
    <property type="entry name" value="Prot_kinase_dom"/>
</dbReference>
<dbReference type="EMBL" id="JABCRI010000004">
    <property type="protein sequence ID" value="KAF8407664.1"/>
    <property type="molecule type" value="Genomic_DNA"/>
</dbReference>
<accession>A0A834ZI54</accession>
<dbReference type="GO" id="GO:0004672">
    <property type="term" value="F:protein kinase activity"/>
    <property type="evidence" value="ECO:0007669"/>
    <property type="project" value="InterPro"/>
</dbReference>
<proteinExistence type="predicted"/>
<dbReference type="SUPFAM" id="SSF56112">
    <property type="entry name" value="Protein kinase-like (PK-like)"/>
    <property type="match status" value="1"/>
</dbReference>
<evidence type="ECO:0000313" key="4">
    <source>
        <dbReference type="EMBL" id="KAF8407664.1"/>
    </source>
</evidence>
<dbReference type="PANTHER" id="PTHR27001">
    <property type="entry name" value="OS01G0253100 PROTEIN"/>
    <property type="match status" value="1"/>
</dbReference>
<dbReference type="Gene3D" id="3.30.200.20">
    <property type="entry name" value="Phosphorylase Kinase, domain 1"/>
    <property type="match status" value="1"/>
</dbReference>
<evidence type="ECO:0000313" key="5">
    <source>
        <dbReference type="Proteomes" id="UP000655225"/>
    </source>
</evidence>
<sequence length="274" mass="30413">MRAMNFSLLRSATDDFSALSLIKIGHSGEFFAGILNGGEKIVVKKGVNENLEKELELYISLSDRRCLVPLLGYCDEEKERLFLVYQFMKQGDLSTLLARKDRSVPWIVRLKIAVEVSEALLFLHCICTPPILHNDIKSSSIMIGENYEVRLGSLSKATKVGQECLLSSDIWHFGMLLMDLISGLDVSGAEDPYAKIWLQKALTCTDRAGLLRLIDPSLILEEDLVQETIGVTNLAKACLNGSDWLTMKIIRQALEQPIHIGETGENGLSSSQGK</sequence>
<protein>
    <recommendedName>
        <fullName evidence="3">Protein kinase domain-containing protein</fullName>
    </recommendedName>
</protein>
<reference evidence="4 5" key="1">
    <citation type="submission" date="2020-04" db="EMBL/GenBank/DDBJ databases">
        <title>Plant Genome Project.</title>
        <authorList>
            <person name="Zhang R.-G."/>
        </authorList>
    </citation>
    <scope>NUCLEOTIDE SEQUENCE [LARGE SCALE GENOMIC DNA]</scope>
    <source>
        <strain evidence="4">YNK0</strain>
        <tissue evidence="4">Leaf</tissue>
    </source>
</reference>
<evidence type="ECO:0000256" key="2">
    <source>
        <dbReference type="ARBA" id="ARBA00022840"/>
    </source>
</evidence>